<dbReference type="EMBL" id="BPLQ01000140">
    <property type="protein sequence ID" value="GIX67959.1"/>
    <property type="molecule type" value="Genomic_DNA"/>
</dbReference>
<dbReference type="AlphaFoldDB" id="A0AAV4M6E8"/>
<protein>
    <submittedName>
        <fullName evidence="1">Uncharacterized protein</fullName>
    </submittedName>
</protein>
<sequence length="71" mass="8320">MIRIVNNLNSELSYFSGDLYSLIEDVRSVLLKHPERWYPLSSYMWVDRNGRPVSPPSIHPRSPTFRKVSTI</sequence>
<evidence type="ECO:0000313" key="2">
    <source>
        <dbReference type="Proteomes" id="UP001054837"/>
    </source>
</evidence>
<gene>
    <name evidence="1" type="primary">AVEN_126076_1</name>
    <name evidence="1" type="ORF">CDAR_45991</name>
</gene>
<name>A0AAV4M6E8_9ARAC</name>
<reference evidence="1 2" key="1">
    <citation type="submission" date="2021-06" db="EMBL/GenBank/DDBJ databases">
        <title>Caerostris darwini draft genome.</title>
        <authorList>
            <person name="Kono N."/>
            <person name="Arakawa K."/>
        </authorList>
    </citation>
    <scope>NUCLEOTIDE SEQUENCE [LARGE SCALE GENOMIC DNA]</scope>
</reference>
<comment type="caution">
    <text evidence="1">The sequence shown here is derived from an EMBL/GenBank/DDBJ whole genome shotgun (WGS) entry which is preliminary data.</text>
</comment>
<proteinExistence type="predicted"/>
<dbReference type="Proteomes" id="UP001054837">
    <property type="component" value="Unassembled WGS sequence"/>
</dbReference>
<evidence type="ECO:0000313" key="1">
    <source>
        <dbReference type="EMBL" id="GIX67959.1"/>
    </source>
</evidence>
<accession>A0AAV4M6E8</accession>
<organism evidence="1 2">
    <name type="scientific">Caerostris darwini</name>
    <dbReference type="NCBI Taxonomy" id="1538125"/>
    <lineage>
        <taxon>Eukaryota</taxon>
        <taxon>Metazoa</taxon>
        <taxon>Ecdysozoa</taxon>
        <taxon>Arthropoda</taxon>
        <taxon>Chelicerata</taxon>
        <taxon>Arachnida</taxon>
        <taxon>Araneae</taxon>
        <taxon>Araneomorphae</taxon>
        <taxon>Entelegynae</taxon>
        <taxon>Araneoidea</taxon>
        <taxon>Araneidae</taxon>
        <taxon>Caerostris</taxon>
    </lineage>
</organism>
<keyword evidence="2" id="KW-1185">Reference proteome</keyword>